<evidence type="ECO:0000313" key="1">
    <source>
        <dbReference type="EMBL" id="ABA97425.1"/>
    </source>
</evidence>
<accession>Q2QU39</accession>
<name>Q2QU39_ORYSJ</name>
<dbReference type="AlphaFoldDB" id="Q2QU39"/>
<proteinExistence type="predicted"/>
<reference evidence="1" key="3">
    <citation type="submission" date="2006-01" db="EMBL/GenBank/DDBJ databases">
        <authorList>
            <person name="Buell R."/>
        </authorList>
    </citation>
    <scope>NUCLEOTIDE SEQUENCE</scope>
</reference>
<organism evidence="1">
    <name type="scientific">Oryza sativa subsp. japonica</name>
    <name type="common">Rice</name>
    <dbReference type="NCBI Taxonomy" id="39947"/>
    <lineage>
        <taxon>Eukaryota</taxon>
        <taxon>Viridiplantae</taxon>
        <taxon>Streptophyta</taxon>
        <taxon>Embryophyta</taxon>
        <taxon>Tracheophyta</taxon>
        <taxon>Spermatophyta</taxon>
        <taxon>Magnoliopsida</taxon>
        <taxon>Liliopsida</taxon>
        <taxon>Poales</taxon>
        <taxon>Poaceae</taxon>
        <taxon>BOP clade</taxon>
        <taxon>Oryzoideae</taxon>
        <taxon>Oryzeae</taxon>
        <taxon>Oryzinae</taxon>
        <taxon>Oryza</taxon>
        <taxon>Oryza sativa</taxon>
    </lineage>
</organism>
<reference evidence="1" key="2">
    <citation type="submission" date="2005-04" db="EMBL/GenBank/DDBJ databases">
        <authorList>
            <person name="Buell C.R."/>
            <person name="Wing R.A."/>
            <person name="McCombie W.A."/>
            <person name="Ouyang S."/>
        </authorList>
    </citation>
    <scope>NUCLEOTIDE SEQUENCE</scope>
</reference>
<dbReference type="EMBL" id="DP000011">
    <property type="protein sequence ID" value="ABA97425.1"/>
    <property type="molecule type" value="Genomic_DNA"/>
</dbReference>
<protein>
    <submittedName>
        <fullName evidence="1">Transposon protein, putative, unclassified</fullName>
    </submittedName>
</protein>
<sequence>MRRVRSTKKRNPVQTILDFFGGFMQCTDQLRPTSPLSEGYGSGIPSTLRYTLRIDMAYPRVRGYFLHNLRKLLTKSIDGKSPSRTRTGLPTYCARSSVFESYSESIRPMV</sequence>
<reference evidence="1" key="1">
    <citation type="journal article" date="2005" name="BMC Biol.">
        <title>The sequence of rice chromosomes 11 and 12, rich in disease resistance genes and recent gene duplications.</title>
        <authorList>
            <consortium name="The rice chromosomes 11 and 12 sequencing consortia"/>
        </authorList>
    </citation>
    <scope>NUCLEOTIDE SEQUENCE [LARGE SCALE GENOMIC DNA]</scope>
</reference>
<gene>
    <name evidence="1" type="ordered locus">LOC_Os12g17580</name>
</gene>